<keyword evidence="3" id="KW-1185">Reference proteome</keyword>
<feature type="transmembrane region" description="Helical" evidence="1">
    <location>
        <begin position="39"/>
        <end position="59"/>
    </location>
</feature>
<accession>A0ABQ4SBJ3</accession>
<evidence type="ECO:0000313" key="3">
    <source>
        <dbReference type="Proteomes" id="UP001055153"/>
    </source>
</evidence>
<reference evidence="2" key="1">
    <citation type="journal article" date="2021" name="Front. Microbiol.">
        <title>Comprehensive Comparative Genomics and Phenotyping of Methylobacterium Species.</title>
        <authorList>
            <person name="Alessa O."/>
            <person name="Ogura Y."/>
            <person name="Fujitani Y."/>
            <person name="Takami H."/>
            <person name="Hayashi T."/>
            <person name="Sahin N."/>
            <person name="Tani A."/>
        </authorList>
    </citation>
    <scope>NUCLEOTIDE SEQUENCE</scope>
    <source>
        <strain evidence="2">DSM 17168</strain>
    </source>
</reference>
<keyword evidence="1" id="KW-1133">Transmembrane helix</keyword>
<name>A0ABQ4SBJ3_9HYPH</name>
<evidence type="ECO:0000256" key="1">
    <source>
        <dbReference type="SAM" id="Phobius"/>
    </source>
</evidence>
<reference evidence="2" key="2">
    <citation type="submission" date="2021-08" db="EMBL/GenBank/DDBJ databases">
        <authorList>
            <person name="Tani A."/>
            <person name="Ola A."/>
            <person name="Ogura Y."/>
            <person name="Katsura K."/>
            <person name="Hayashi T."/>
        </authorList>
    </citation>
    <scope>NUCLEOTIDE SEQUENCE</scope>
    <source>
        <strain evidence="2">DSM 17168</strain>
    </source>
</reference>
<sequence>MPSSSTDTGPSHPEEMRARVELRIGQAVAVKATVRATPAGLMAVAVLMGAILVPTLWLARGRVRMRPPTA</sequence>
<dbReference type="Proteomes" id="UP001055153">
    <property type="component" value="Unassembled WGS sequence"/>
</dbReference>
<keyword evidence="1" id="KW-0812">Transmembrane</keyword>
<dbReference type="EMBL" id="BPQQ01000027">
    <property type="protein sequence ID" value="GJE00525.1"/>
    <property type="molecule type" value="Genomic_DNA"/>
</dbReference>
<comment type="caution">
    <text evidence="2">The sequence shown here is derived from an EMBL/GenBank/DDBJ whole genome shotgun (WGS) entry which is preliminary data.</text>
</comment>
<organism evidence="2 3">
    <name type="scientific">Methylobacterium isbiliense</name>
    <dbReference type="NCBI Taxonomy" id="315478"/>
    <lineage>
        <taxon>Bacteria</taxon>
        <taxon>Pseudomonadati</taxon>
        <taxon>Pseudomonadota</taxon>
        <taxon>Alphaproteobacteria</taxon>
        <taxon>Hyphomicrobiales</taxon>
        <taxon>Methylobacteriaceae</taxon>
        <taxon>Methylobacterium</taxon>
    </lineage>
</organism>
<evidence type="ECO:0000313" key="2">
    <source>
        <dbReference type="EMBL" id="GJE00525.1"/>
    </source>
</evidence>
<gene>
    <name evidence="2" type="ORF">GMJLKIPL_2447</name>
</gene>
<keyword evidence="1" id="KW-0472">Membrane</keyword>
<dbReference type="RefSeq" id="WP_238235410.1">
    <property type="nucleotide sequence ID" value="NZ_BPQQ01000027.1"/>
</dbReference>
<proteinExistence type="predicted"/>
<protein>
    <submittedName>
        <fullName evidence="2">Uncharacterized protein</fullName>
    </submittedName>
</protein>